<comment type="caution">
    <text evidence="1">The sequence shown here is derived from an EMBL/GenBank/DDBJ whole genome shotgun (WGS) entry which is preliminary data.</text>
</comment>
<accession>A0ACA9QV03</accession>
<keyword evidence="2" id="KW-1185">Reference proteome</keyword>
<proteinExistence type="predicted"/>
<dbReference type="Proteomes" id="UP000789702">
    <property type="component" value="Unassembled WGS sequence"/>
</dbReference>
<protein>
    <submittedName>
        <fullName evidence="1">5524_t:CDS:1</fullName>
    </submittedName>
</protein>
<name>A0ACA9QV03_9GLOM</name>
<gene>
    <name evidence="1" type="ORF">DHETER_LOCUS15536</name>
</gene>
<dbReference type="EMBL" id="CAJVPU010053574">
    <property type="protein sequence ID" value="CAG8765424.1"/>
    <property type="molecule type" value="Genomic_DNA"/>
</dbReference>
<sequence length="104" mass="11402">AVAYTAINGLLIGGALLVLIPVFIITLVTAATITCIIAVCRGTVWTVQLGETFSRVRTSDNTSEEESIYEEDMKQLECANTMKRLVFIDKLNSYFSRAKRVPGA</sequence>
<evidence type="ECO:0000313" key="1">
    <source>
        <dbReference type="EMBL" id="CAG8765424.1"/>
    </source>
</evidence>
<evidence type="ECO:0000313" key="2">
    <source>
        <dbReference type="Proteomes" id="UP000789702"/>
    </source>
</evidence>
<feature type="non-terminal residue" evidence="1">
    <location>
        <position position="104"/>
    </location>
</feature>
<reference evidence="1" key="1">
    <citation type="submission" date="2021-06" db="EMBL/GenBank/DDBJ databases">
        <authorList>
            <person name="Kallberg Y."/>
            <person name="Tangrot J."/>
            <person name="Rosling A."/>
        </authorList>
    </citation>
    <scope>NUCLEOTIDE SEQUENCE</scope>
    <source>
        <strain evidence="1">IL203A</strain>
    </source>
</reference>
<organism evidence="1 2">
    <name type="scientific">Dentiscutata heterogama</name>
    <dbReference type="NCBI Taxonomy" id="1316150"/>
    <lineage>
        <taxon>Eukaryota</taxon>
        <taxon>Fungi</taxon>
        <taxon>Fungi incertae sedis</taxon>
        <taxon>Mucoromycota</taxon>
        <taxon>Glomeromycotina</taxon>
        <taxon>Glomeromycetes</taxon>
        <taxon>Diversisporales</taxon>
        <taxon>Gigasporaceae</taxon>
        <taxon>Dentiscutata</taxon>
    </lineage>
</organism>
<feature type="non-terminal residue" evidence="1">
    <location>
        <position position="1"/>
    </location>
</feature>